<dbReference type="AlphaFoldDB" id="A0A0H5PX90"/>
<dbReference type="EMBL" id="LN852912">
    <property type="protein sequence ID" value="CRY94366.1"/>
    <property type="molecule type" value="Genomic_DNA"/>
</dbReference>
<keyword evidence="1" id="KW-0175">Coiled coil</keyword>
<reference evidence="2" key="2">
    <citation type="submission" date="2015-07" db="EMBL/GenBank/DDBJ databases">
        <title>Plasmids, circular viruses and viroids from rat gut.</title>
        <authorList>
            <person name="Jorgensen T.J."/>
            <person name="Hansen M.A."/>
            <person name="Xu Z."/>
            <person name="Tabak M.A."/>
            <person name="Sorensen S.J."/>
            <person name="Hansen L.H."/>
        </authorList>
    </citation>
    <scope>NUCLEOTIDE SEQUENCE</scope>
    <source>
        <plasmid evidence="2">pRGRH0239</plasmid>
    </source>
</reference>
<protein>
    <submittedName>
        <fullName evidence="2">Uncharacterized protein</fullName>
    </submittedName>
</protein>
<accession>A0A0H5PX90</accession>
<feature type="coiled-coil region" evidence="1">
    <location>
        <begin position="186"/>
        <end position="213"/>
    </location>
</feature>
<geneLocation type="plasmid" evidence="2">
    <name>pRGRH0239</name>
</geneLocation>
<evidence type="ECO:0000256" key="1">
    <source>
        <dbReference type="SAM" id="Coils"/>
    </source>
</evidence>
<proteinExistence type="predicted"/>
<organism evidence="2">
    <name type="scientific">uncultured prokaryote</name>
    <dbReference type="NCBI Taxonomy" id="198431"/>
    <lineage>
        <taxon>unclassified sequences</taxon>
        <taxon>environmental samples</taxon>
    </lineage>
</organism>
<keyword evidence="2" id="KW-0614">Plasmid</keyword>
<sequence length="214" mass="23712">MEAGANQRVTTDSGIVLDFAGLFGDSVEQKRPSKTPLETILEGGQYKKTITKPKKPVETPPEGLEGQQAKGLYLQAQREAAEKQRTLDIFREYQENIKRSGQLQTEILKGVKAGESVYNLFLKAVKAISLMTSNSLFYSQIEADTRAIYGEGLQEQAPLQCELAEVQKRLARLKEAQAEGLAHDSRERIGRAIQAHEAKIAQLQGKIDRANNSI</sequence>
<name>A0A0H5PX90_9ZZZZ</name>
<evidence type="ECO:0000313" key="2">
    <source>
        <dbReference type="EMBL" id="CRY94366.1"/>
    </source>
</evidence>
<reference evidence="2" key="1">
    <citation type="submission" date="2015-06" db="EMBL/GenBank/DDBJ databases">
        <authorList>
            <person name="Joergensen T."/>
        </authorList>
    </citation>
    <scope>NUCLEOTIDE SEQUENCE</scope>
    <source>
        <plasmid evidence="2">pRGRH0239</plasmid>
    </source>
</reference>